<dbReference type="InterPro" id="IPR029787">
    <property type="entry name" value="Nucleotide_cyclase"/>
</dbReference>
<accession>A0A643FBR7</accession>
<dbReference type="Pfam" id="PF00072">
    <property type="entry name" value="Response_reg"/>
    <property type="match status" value="1"/>
</dbReference>
<reference evidence="6 7" key="1">
    <citation type="submission" date="2019-09" db="EMBL/GenBank/DDBJ databases">
        <title>Draft genome sequences of 48 bacterial type strains from the CCUG.</title>
        <authorList>
            <person name="Tunovic T."/>
            <person name="Pineiro-Iglesias B."/>
            <person name="Unosson C."/>
            <person name="Inganas E."/>
            <person name="Ohlen M."/>
            <person name="Cardew S."/>
            <person name="Jensie-Markopoulos S."/>
            <person name="Salva-Serra F."/>
            <person name="Jaen-Luchoro D."/>
            <person name="Karlsson R."/>
            <person name="Svensson-Stadler L."/>
            <person name="Chun J."/>
            <person name="Moore E."/>
        </authorList>
    </citation>
    <scope>NUCLEOTIDE SEQUENCE [LARGE SCALE GENOMIC DNA]</scope>
    <source>
        <strain evidence="6 7">CCUG 30977</strain>
    </source>
</reference>
<dbReference type="SUPFAM" id="SSF52172">
    <property type="entry name" value="CheY-like"/>
    <property type="match status" value="1"/>
</dbReference>
<dbReference type="Pfam" id="PF00990">
    <property type="entry name" value="GGDEF"/>
    <property type="match status" value="1"/>
</dbReference>
<dbReference type="AlphaFoldDB" id="A0A643FBR7"/>
<dbReference type="SMART" id="SM00091">
    <property type="entry name" value="PAS"/>
    <property type="match status" value="2"/>
</dbReference>
<evidence type="ECO:0000259" key="3">
    <source>
        <dbReference type="PROSITE" id="PS50112"/>
    </source>
</evidence>
<evidence type="ECO:0000313" key="6">
    <source>
        <dbReference type="EMBL" id="KAB0582552.1"/>
    </source>
</evidence>
<feature type="domain" description="EAL" evidence="4">
    <location>
        <begin position="451"/>
        <end position="705"/>
    </location>
</feature>
<organism evidence="6 7">
    <name type="scientific">Ideonella dechloratans</name>
    <dbReference type="NCBI Taxonomy" id="36863"/>
    <lineage>
        <taxon>Bacteria</taxon>
        <taxon>Pseudomonadati</taxon>
        <taxon>Pseudomonadota</taxon>
        <taxon>Betaproteobacteria</taxon>
        <taxon>Burkholderiales</taxon>
        <taxon>Sphaerotilaceae</taxon>
        <taxon>Ideonella</taxon>
    </lineage>
</organism>
<evidence type="ECO:0000259" key="4">
    <source>
        <dbReference type="PROSITE" id="PS50883"/>
    </source>
</evidence>
<protein>
    <submittedName>
        <fullName evidence="6">EAL domain-containing protein</fullName>
    </submittedName>
</protein>
<dbReference type="EMBL" id="VZPB01000020">
    <property type="protein sequence ID" value="KAB0582552.1"/>
    <property type="molecule type" value="Genomic_DNA"/>
</dbReference>
<dbReference type="RefSeq" id="WP_151124055.1">
    <property type="nucleotide sequence ID" value="NZ_VZPB01000020.1"/>
</dbReference>
<dbReference type="SUPFAM" id="SSF55785">
    <property type="entry name" value="PYP-like sensor domain (PAS domain)"/>
    <property type="match status" value="2"/>
</dbReference>
<evidence type="ECO:0000259" key="5">
    <source>
        <dbReference type="PROSITE" id="PS50887"/>
    </source>
</evidence>
<evidence type="ECO:0000259" key="2">
    <source>
        <dbReference type="PROSITE" id="PS50110"/>
    </source>
</evidence>
<dbReference type="SMART" id="SM00267">
    <property type="entry name" value="GGDEF"/>
    <property type="match status" value="1"/>
</dbReference>
<dbReference type="PROSITE" id="PS50883">
    <property type="entry name" value="EAL"/>
    <property type="match status" value="1"/>
</dbReference>
<dbReference type="SUPFAM" id="SSF141868">
    <property type="entry name" value="EAL domain-like"/>
    <property type="match status" value="1"/>
</dbReference>
<dbReference type="InterPro" id="IPR000160">
    <property type="entry name" value="GGDEF_dom"/>
</dbReference>
<feature type="domain" description="GGDEF" evidence="5">
    <location>
        <begin position="309"/>
        <end position="444"/>
    </location>
</feature>
<dbReference type="InterPro" id="IPR035919">
    <property type="entry name" value="EAL_sf"/>
</dbReference>
<feature type="modified residue" description="4-aspartylphosphate" evidence="1">
    <location>
        <position position="769"/>
    </location>
</feature>
<dbReference type="OrthoDB" id="9813903at2"/>
<dbReference type="NCBIfam" id="TIGR00229">
    <property type="entry name" value="sensory_box"/>
    <property type="match status" value="1"/>
</dbReference>
<dbReference type="InterPro" id="IPR013656">
    <property type="entry name" value="PAS_4"/>
</dbReference>
<dbReference type="Pfam" id="PF08448">
    <property type="entry name" value="PAS_4"/>
    <property type="match status" value="1"/>
</dbReference>
<dbReference type="Gene3D" id="3.20.20.450">
    <property type="entry name" value="EAL domain"/>
    <property type="match status" value="1"/>
</dbReference>
<dbReference type="Pfam" id="PF00563">
    <property type="entry name" value="EAL"/>
    <property type="match status" value="1"/>
</dbReference>
<dbReference type="SUPFAM" id="SSF55073">
    <property type="entry name" value="Nucleotide cyclase"/>
    <property type="match status" value="1"/>
</dbReference>
<dbReference type="PROSITE" id="PS50110">
    <property type="entry name" value="RESPONSE_REGULATORY"/>
    <property type="match status" value="1"/>
</dbReference>
<dbReference type="CDD" id="cd01948">
    <property type="entry name" value="EAL"/>
    <property type="match status" value="1"/>
</dbReference>
<dbReference type="PANTHER" id="PTHR44757:SF2">
    <property type="entry name" value="BIOFILM ARCHITECTURE MAINTENANCE PROTEIN MBAA"/>
    <property type="match status" value="1"/>
</dbReference>
<sequence>MTAPQQPLVPPATAAVDVSALVVPEGASLPWFAAVLEHSEVALVLAQAQGVRYANPAARRLLGWDGSPLEGHQLSDWVAPEDRPRIAEQLRRRLGGQSGQFWEVQGLRRDGSRFDVRLCGQPVVVDGQPADLVTLFDVSETRQALRQAQWNAELLDHSEQLSRSGSYVLAWPEGRLRPSAGLRQLVGTLADAGAADPDEAWAWVAPEDRIRVMQAWREARPDQPFQLQHRALGAEGQWLQVVHRGVLHTQTPGDTPQGIGLVQDITRQHEAEQKVQTLAQYDVLTGLPNRAHFIQQLAARMQIARWDRSGFVLTVVELPQLQELRVTLGHEAAQTVLRTLAQRLQQQAQEQELVARVSGQGLALMGRAAPEVQPEAALEQAHQLRKWLQAPMLIDAAEVLPRCRIGLAMFPGDGQDGATLLEAAEKACALADEAGGVAFARAEAHAHALREMQMASALRHALERQELRLVYQPQVSLSSGAIVGLEALARWHSPQWGEVPPTEFIGVAERSGLIGALGQWVLDTACRQWVTWRAAGLQAPRVAVNVSPHQLRRGDLALAVQRVLLDTGMDPRGLGIELTESAVMDDPARAGQALSELRALGVEVALDDFGTGYSSLACLRSLPIDVVKLDRSFVSDLDSAPESMALTRAILTMAHGLGMQVLAEGVENEEQLNLLRSKGCDLIQGYWFSPPVAAEALAERLATGWRLAARHLSRDDGRRTLLLVDDEDNILSALRRLLRRDGYEILTARNGEEALRRLAEHPVDVILSDQRMPGMTGVELLHRAAALYPDTVRMTLSGFTDLQSIIDAVNEGAIYKFLTKPWDDDRLRAHVAEAFRRKGMADENRRLSTEVETTNALMAHVNSQLSAALDRQREQALLLQASVGGVREILDSLPLAVIGVDPDGLLVYANAQAHRLFPPETLALGVPARAGMPGLASAGSQEHCEIQGQACRVWRHRLGAESGAWRGDVLICLPISEDLCHESA</sequence>
<dbReference type="PROSITE" id="PS50887">
    <property type="entry name" value="GGDEF"/>
    <property type="match status" value="1"/>
</dbReference>
<gene>
    <name evidence="6" type="ORF">F7Q92_10270</name>
</gene>
<dbReference type="Gene3D" id="3.40.50.2300">
    <property type="match status" value="1"/>
</dbReference>
<proteinExistence type="predicted"/>
<dbReference type="Gene3D" id="3.30.450.20">
    <property type="entry name" value="PAS domain"/>
    <property type="match status" value="2"/>
</dbReference>
<dbReference type="Proteomes" id="UP000430120">
    <property type="component" value="Unassembled WGS sequence"/>
</dbReference>
<feature type="domain" description="PAS" evidence="3">
    <location>
        <begin position="51"/>
        <end position="97"/>
    </location>
</feature>
<dbReference type="CDD" id="cd17569">
    <property type="entry name" value="REC_HupR-like"/>
    <property type="match status" value="1"/>
</dbReference>
<dbReference type="InterPro" id="IPR052155">
    <property type="entry name" value="Biofilm_reg_signaling"/>
</dbReference>
<dbReference type="PANTHER" id="PTHR44757">
    <property type="entry name" value="DIGUANYLATE CYCLASE DGCP"/>
    <property type="match status" value="1"/>
</dbReference>
<name>A0A643FBR7_IDEDE</name>
<dbReference type="SMART" id="SM00448">
    <property type="entry name" value="REC"/>
    <property type="match status" value="1"/>
</dbReference>
<dbReference type="CDD" id="cd00130">
    <property type="entry name" value="PAS"/>
    <property type="match status" value="1"/>
</dbReference>
<dbReference type="NCBIfam" id="TIGR00254">
    <property type="entry name" value="GGDEF"/>
    <property type="match status" value="1"/>
</dbReference>
<dbReference type="InterPro" id="IPR001789">
    <property type="entry name" value="Sig_transdc_resp-reg_receiver"/>
</dbReference>
<dbReference type="SMART" id="SM00052">
    <property type="entry name" value="EAL"/>
    <property type="match status" value="1"/>
</dbReference>
<evidence type="ECO:0000313" key="7">
    <source>
        <dbReference type="Proteomes" id="UP000430120"/>
    </source>
</evidence>
<dbReference type="FunFam" id="3.20.20.450:FF:000001">
    <property type="entry name" value="Cyclic di-GMP phosphodiesterase yahA"/>
    <property type="match status" value="1"/>
</dbReference>
<dbReference type="PROSITE" id="PS50112">
    <property type="entry name" value="PAS"/>
    <property type="match status" value="1"/>
</dbReference>
<comment type="caution">
    <text evidence="6">The sequence shown here is derived from an EMBL/GenBank/DDBJ whole genome shotgun (WGS) entry which is preliminary data.</text>
</comment>
<dbReference type="GO" id="GO:0000160">
    <property type="term" value="P:phosphorelay signal transduction system"/>
    <property type="evidence" value="ECO:0007669"/>
    <property type="project" value="InterPro"/>
</dbReference>
<evidence type="ECO:0000256" key="1">
    <source>
        <dbReference type="PROSITE-ProRule" id="PRU00169"/>
    </source>
</evidence>
<dbReference type="InterPro" id="IPR011006">
    <property type="entry name" value="CheY-like_superfamily"/>
</dbReference>
<feature type="domain" description="Response regulatory" evidence="2">
    <location>
        <begin position="720"/>
        <end position="835"/>
    </location>
</feature>
<dbReference type="InterPro" id="IPR001633">
    <property type="entry name" value="EAL_dom"/>
</dbReference>
<dbReference type="InterPro" id="IPR035965">
    <property type="entry name" value="PAS-like_dom_sf"/>
</dbReference>
<dbReference type="InterPro" id="IPR043128">
    <property type="entry name" value="Rev_trsase/Diguanyl_cyclase"/>
</dbReference>
<dbReference type="InterPro" id="IPR000014">
    <property type="entry name" value="PAS"/>
</dbReference>
<keyword evidence="7" id="KW-1185">Reference proteome</keyword>
<dbReference type="Gene3D" id="3.30.70.270">
    <property type="match status" value="1"/>
</dbReference>
<keyword evidence="1" id="KW-0597">Phosphoprotein</keyword>